<evidence type="ECO:0000256" key="1">
    <source>
        <dbReference type="SAM" id="Phobius"/>
    </source>
</evidence>
<feature type="transmembrane region" description="Helical" evidence="1">
    <location>
        <begin position="7"/>
        <end position="30"/>
    </location>
</feature>
<feature type="transmembrane region" description="Helical" evidence="1">
    <location>
        <begin position="156"/>
        <end position="174"/>
    </location>
</feature>
<evidence type="ECO:0000313" key="2">
    <source>
        <dbReference type="EMBL" id="QPJ61779.1"/>
    </source>
</evidence>
<name>A0A7T0BVM6_9BACT</name>
<dbReference type="EMBL" id="CP048685">
    <property type="protein sequence ID" value="QPJ61779.1"/>
    <property type="molecule type" value="Genomic_DNA"/>
</dbReference>
<feature type="transmembrane region" description="Helical" evidence="1">
    <location>
        <begin position="36"/>
        <end position="57"/>
    </location>
</feature>
<accession>A0A7T0BVM6</accession>
<dbReference type="AlphaFoldDB" id="A0A7T0BVM6"/>
<sequence>MIEKIRNYFGASALVLVVTNILPFLCVVLFDWQVFFLIALYWMENVVIGVLNIFRFVTILVRNKAWDAILMIPFFTVHYGMFTGVHGFFVIAMFGKEFQNTGDELLMVVPAILEQPGMKIAAIGFLGSHLFSYFYHFIGKEEYRKATTQSLMSAPYKRVVILHLTILFGGFLVLSTGQHILALVLMVVIKIVLDLFAHIKEHTPDEIKIEATG</sequence>
<keyword evidence="1" id="KW-1133">Transmembrane helix</keyword>
<dbReference type="InterPro" id="IPR045466">
    <property type="entry name" value="DUF6498"/>
</dbReference>
<dbReference type="KEGG" id="nli:G3M70_07740"/>
<feature type="transmembrane region" description="Helical" evidence="1">
    <location>
        <begin position="115"/>
        <end position="135"/>
    </location>
</feature>
<organism evidence="2 3">
    <name type="scientific">Candidatus Nitronauta litoralis</name>
    <dbReference type="NCBI Taxonomy" id="2705533"/>
    <lineage>
        <taxon>Bacteria</taxon>
        <taxon>Pseudomonadati</taxon>
        <taxon>Nitrospinota/Tectimicrobiota group</taxon>
        <taxon>Nitrospinota</taxon>
        <taxon>Nitrospinia</taxon>
        <taxon>Nitrospinales</taxon>
        <taxon>Nitrospinaceae</taxon>
        <taxon>Candidatus Nitronauta</taxon>
    </lineage>
</organism>
<evidence type="ECO:0000313" key="3">
    <source>
        <dbReference type="Proteomes" id="UP000594688"/>
    </source>
</evidence>
<gene>
    <name evidence="2" type="ORF">G3M70_07740</name>
</gene>
<reference evidence="2 3" key="1">
    <citation type="submission" date="2020-02" db="EMBL/GenBank/DDBJ databases">
        <title>Genomic and physiological characterization of two novel Nitrospinaceae genera.</title>
        <authorList>
            <person name="Mueller A.J."/>
            <person name="Jung M.-Y."/>
            <person name="Strachan C.R."/>
            <person name="Herbold C.W."/>
            <person name="Kirkegaard R.H."/>
            <person name="Daims H."/>
        </authorList>
    </citation>
    <scope>NUCLEOTIDE SEQUENCE [LARGE SCALE GENOMIC DNA]</scope>
    <source>
        <strain evidence="2">EB</strain>
    </source>
</reference>
<keyword evidence="1" id="KW-0812">Transmembrane</keyword>
<dbReference type="Proteomes" id="UP000594688">
    <property type="component" value="Chromosome"/>
</dbReference>
<proteinExistence type="predicted"/>
<feature type="transmembrane region" description="Helical" evidence="1">
    <location>
        <begin position="69"/>
        <end position="95"/>
    </location>
</feature>
<dbReference type="Pfam" id="PF20108">
    <property type="entry name" value="DUF6498"/>
    <property type="match status" value="1"/>
</dbReference>
<keyword evidence="1" id="KW-0472">Membrane</keyword>
<protein>
    <submittedName>
        <fullName evidence="2">Uncharacterized protein</fullName>
    </submittedName>
</protein>